<dbReference type="InterPro" id="IPR029030">
    <property type="entry name" value="Caspase-like_dom_sf"/>
</dbReference>
<reference evidence="5" key="1">
    <citation type="submission" date="2018-11" db="EMBL/GenBank/DDBJ databases">
        <authorList>
            <person name="Grassa J C."/>
        </authorList>
    </citation>
    <scope>NUCLEOTIDE SEQUENCE [LARGE SCALE GENOMIC DNA]</scope>
</reference>
<evidence type="ECO:0008006" key="7">
    <source>
        <dbReference type="Google" id="ProtNLM"/>
    </source>
</evidence>
<organism evidence="5 6">
    <name type="scientific">Cannabis sativa</name>
    <name type="common">Hemp</name>
    <name type="synonym">Marijuana</name>
    <dbReference type="NCBI Taxonomy" id="3483"/>
    <lineage>
        <taxon>Eukaryota</taxon>
        <taxon>Viridiplantae</taxon>
        <taxon>Streptophyta</taxon>
        <taxon>Embryophyta</taxon>
        <taxon>Tracheophyta</taxon>
        <taxon>Spermatophyta</taxon>
        <taxon>Magnoliopsida</taxon>
        <taxon>eudicotyledons</taxon>
        <taxon>Gunneridae</taxon>
        <taxon>Pentapetalae</taxon>
        <taxon>rosids</taxon>
        <taxon>fabids</taxon>
        <taxon>Rosales</taxon>
        <taxon>Cannabaceae</taxon>
        <taxon>Cannabis</taxon>
    </lineage>
</organism>
<evidence type="ECO:0000259" key="3">
    <source>
        <dbReference type="Pfam" id="PF00656"/>
    </source>
</evidence>
<dbReference type="PANTHER" id="PTHR48104">
    <property type="entry name" value="METACASPASE-4"/>
    <property type="match status" value="1"/>
</dbReference>
<feature type="domain" description="Peptidase C14 caspase" evidence="3">
    <location>
        <begin position="34"/>
        <end position="285"/>
    </location>
</feature>
<dbReference type="SUPFAM" id="SSF52129">
    <property type="entry name" value="Caspase-like"/>
    <property type="match status" value="1"/>
</dbReference>
<feature type="region of interest" description="Disordered" evidence="2">
    <location>
        <begin position="973"/>
        <end position="996"/>
    </location>
</feature>
<dbReference type="GO" id="GO:0006508">
    <property type="term" value="P:proteolysis"/>
    <property type="evidence" value="ECO:0007669"/>
    <property type="project" value="InterPro"/>
</dbReference>
<dbReference type="Pfam" id="PF14392">
    <property type="entry name" value="zf-CCHC_4"/>
    <property type="match status" value="1"/>
</dbReference>
<reference evidence="5" key="2">
    <citation type="submission" date="2021-03" db="UniProtKB">
        <authorList>
            <consortium name="EnsemblPlants"/>
        </authorList>
    </citation>
    <scope>IDENTIFICATION</scope>
</reference>
<name>A0A803Q940_CANSA</name>
<dbReference type="InterPro" id="IPR050452">
    <property type="entry name" value="Metacaspase"/>
</dbReference>
<feature type="domain" description="Zinc knuckle CX2CX4HX4C" evidence="4">
    <location>
        <begin position="697"/>
        <end position="725"/>
    </location>
</feature>
<dbReference type="GO" id="GO:0005737">
    <property type="term" value="C:cytoplasm"/>
    <property type="evidence" value="ECO:0007669"/>
    <property type="project" value="TreeGrafter"/>
</dbReference>
<protein>
    <recommendedName>
        <fullName evidence="7">Metacaspase-1</fullName>
    </recommendedName>
</protein>
<sequence length="1038" mass="115742">MGYGSSYESLNYTTKQYSSSSSNYHVRGNNNNNKRAVLCGVTYSHKRKFMLKGTVNDVKEMRDLLINQYQYLPQNIRVLTEYENNKEFKPTKSNIEYWLKWLVKDCKAGDSLVFYFSGHGLRQPDFKGDELDGFDETICPVDFVENGMIFDNDINTMIVRPLPTGVKLHAIVDACHSGTILDLQYVYDIKKKNWEDHTPPSKALKCTNGGWALCLSACEDHQLAADTTAFTGKTMNGATTYVLIDILKKNPNITYGDLLDALSDIFEQSLADQIKCFNSRRLARLFGNKINQDYLHNAATKFRNVVTNMINVNTALGGYNGYYNPQMTPAPVAVAPPRPSPRPGLGSGSSFGRRRAVLCGVSYIGQKQHCKGSVNDVSYMKYFLVEKMRFPSDCLLILTEHEKDPLRIPTRRNMLLALRWLVEGSRAGDSLVFFYSGHGSRQQDKDHDEADGVDETLCPTDYETAGKIVDDEINATIVRPLPYGATLHAIIDACYSGTVLDLPFVCRMNRDGFYKWEDQRNQSIYKGTKGGVAVSISACDDHQTSADTDALTGGNALAGAMTYSFILAVQSEPGLTYGRLMTAMRNTIREAQTGIRLNGPIAALVNKILRTQLSQDMNNTLSLTDEECSIFTIPGYCPTPIESNSPTLLARVLTHETVYKQVFKDQMSGYWQGCFPVLITEYKGEDGQMIRLPRIKDEFWVDFRYERLPKFRFECGRPGHPFERCVAFMERMDSGNKDDFQYGPWMKGAKLPTNGYDRYLTLQRVKPNAEISLVIQDYFADIFQASDIDDSTLATTLECILNMVSDAHNASLLAPFTVAEVETALKTMGPDKSPGVDGMSAMFYQQNWSIVGDLVTNGVLSILNNGPDPSRFNPFELVHAIKNKTTGRNGIASLKLDMSKAFDRVEWRFLEEVMRKMGFANDPWIPGYTTFLPTRYIGSSNGVVANFITEERQWNVSMLQLNFRAAQHKPTAATISAPAASHQQRTAAASPTSWSPPAARTLKLNVDAAVNSSTSTTGVGAVIRDANGHVVAALSMQL</sequence>
<proteinExistence type="inferred from homology"/>
<dbReference type="Proteomes" id="UP000596661">
    <property type="component" value="Chromosome 8"/>
</dbReference>
<dbReference type="EnsemblPlants" id="evm.model.08.1570">
    <property type="protein sequence ID" value="cds.evm.model.08.1570"/>
    <property type="gene ID" value="evm.TU.08.1570"/>
</dbReference>
<dbReference type="Pfam" id="PF00656">
    <property type="entry name" value="Peptidase_C14"/>
    <property type="match status" value="2"/>
</dbReference>
<dbReference type="Gramene" id="evm.model.08.1570">
    <property type="protein sequence ID" value="cds.evm.model.08.1570"/>
    <property type="gene ID" value="evm.TU.08.1570"/>
</dbReference>
<evidence type="ECO:0000259" key="4">
    <source>
        <dbReference type="Pfam" id="PF14392"/>
    </source>
</evidence>
<dbReference type="InterPro" id="IPR025836">
    <property type="entry name" value="Zn_knuckle_CX2CX4HX4C"/>
</dbReference>
<evidence type="ECO:0000256" key="2">
    <source>
        <dbReference type="SAM" id="MobiDB-lite"/>
    </source>
</evidence>
<evidence type="ECO:0000313" key="6">
    <source>
        <dbReference type="Proteomes" id="UP000596661"/>
    </source>
</evidence>
<dbReference type="Gene3D" id="3.40.50.12660">
    <property type="match status" value="2"/>
</dbReference>
<keyword evidence="6" id="KW-1185">Reference proteome</keyword>
<feature type="domain" description="Peptidase C14 caspase" evidence="3">
    <location>
        <begin position="353"/>
        <end position="592"/>
    </location>
</feature>
<evidence type="ECO:0000256" key="1">
    <source>
        <dbReference type="ARBA" id="ARBA00009005"/>
    </source>
</evidence>
<accession>A0A803Q940</accession>
<comment type="similarity">
    <text evidence="1">Belongs to the peptidase C14B family.</text>
</comment>
<dbReference type="GO" id="GO:0004197">
    <property type="term" value="F:cysteine-type endopeptidase activity"/>
    <property type="evidence" value="ECO:0007669"/>
    <property type="project" value="InterPro"/>
</dbReference>
<dbReference type="AlphaFoldDB" id="A0A803Q940"/>
<dbReference type="InterPro" id="IPR011600">
    <property type="entry name" value="Pept_C14_caspase"/>
</dbReference>
<dbReference type="PANTHER" id="PTHR48104:SF17">
    <property type="entry name" value="METACASPASE-3"/>
    <property type="match status" value="1"/>
</dbReference>
<dbReference type="EMBL" id="UZAU01000714">
    <property type="status" value="NOT_ANNOTATED_CDS"/>
    <property type="molecule type" value="Genomic_DNA"/>
</dbReference>
<evidence type="ECO:0000313" key="5">
    <source>
        <dbReference type="EnsemblPlants" id="cds.evm.model.08.1570"/>
    </source>
</evidence>